<evidence type="ECO:0000313" key="2">
    <source>
        <dbReference type="EMBL" id="VFJ48262.1"/>
    </source>
</evidence>
<evidence type="ECO:0000256" key="1">
    <source>
        <dbReference type="SAM" id="Phobius"/>
    </source>
</evidence>
<protein>
    <submittedName>
        <fullName evidence="2">Uncharacterized protein</fullName>
    </submittedName>
</protein>
<dbReference type="AlphaFoldDB" id="A0A450S8M5"/>
<organism evidence="2">
    <name type="scientific">Candidatus Kentrum sp. DK</name>
    <dbReference type="NCBI Taxonomy" id="2126562"/>
    <lineage>
        <taxon>Bacteria</taxon>
        <taxon>Pseudomonadati</taxon>
        <taxon>Pseudomonadota</taxon>
        <taxon>Gammaproteobacteria</taxon>
        <taxon>Candidatus Kentrum</taxon>
    </lineage>
</organism>
<feature type="transmembrane region" description="Helical" evidence="1">
    <location>
        <begin position="31"/>
        <end position="53"/>
    </location>
</feature>
<keyword evidence="1" id="KW-0472">Membrane</keyword>
<accession>A0A450S8M5</accession>
<reference evidence="2" key="1">
    <citation type="submission" date="2019-02" db="EMBL/GenBank/DDBJ databases">
        <authorList>
            <person name="Gruber-Vodicka R. H."/>
            <person name="Seah K. B. B."/>
        </authorList>
    </citation>
    <scope>NUCLEOTIDE SEQUENCE</scope>
    <source>
        <strain evidence="2">BECK_DK161</strain>
    </source>
</reference>
<feature type="transmembrane region" description="Helical" evidence="1">
    <location>
        <begin position="65"/>
        <end position="90"/>
    </location>
</feature>
<keyword evidence="1" id="KW-1133">Transmembrane helix</keyword>
<proteinExistence type="predicted"/>
<sequence length="132" mass="15276">MEPDALQWLLKHSASAYEDELHSAERLQDRIGFVVGIMITPLSWAFVYLVINFKGATSFSIPNVVFFWIPLAFAGFMLLASIALVAYTLLRGFFYTRIPPRGRFCPISRTIPNRQKHWRKPRPFCWTATLPR</sequence>
<dbReference type="EMBL" id="CAADEY010000021">
    <property type="protein sequence ID" value="VFJ48262.1"/>
    <property type="molecule type" value="Genomic_DNA"/>
</dbReference>
<gene>
    <name evidence="2" type="ORF">BECKDK2373C_GA0170839_102115</name>
</gene>
<name>A0A450S8M5_9GAMM</name>
<keyword evidence="1" id="KW-0812">Transmembrane</keyword>